<reference evidence="1" key="1">
    <citation type="submission" date="2021-10" db="EMBL/GenBank/DDBJ databases">
        <title>Tropical sea cucumber genome reveals ecological adaptation and Cuvierian tubules defense mechanism.</title>
        <authorList>
            <person name="Chen T."/>
        </authorList>
    </citation>
    <scope>NUCLEOTIDE SEQUENCE</scope>
    <source>
        <strain evidence="1">Nanhai2018</strain>
        <tissue evidence="1">Muscle</tissue>
    </source>
</reference>
<comment type="caution">
    <text evidence="1">The sequence shown here is derived from an EMBL/GenBank/DDBJ whole genome shotgun (WGS) entry which is preliminary data.</text>
</comment>
<name>A0A9Q1BAG3_HOLLE</name>
<protein>
    <submittedName>
        <fullName evidence="1">Uncharacterized protein</fullName>
    </submittedName>
</protein>
<keyword evidence="2" id="KW-1185">Reference proteome</keyword>
<gene>
    <name evidence="1" type="ORF">HOLleu_40347</name>
</gene>
<proteinExistence type="predicted"/>
<dbReference type="EMBL" id="JAIZAY010000022">
    <property type="protein sequence ID" value="KAJ8020691.1"/>
    <property type="molecule type" value="Genomic_DNA"/>
</dbReference>
<sequence length="105" mass="12210">MNIRTLYAKSSTCISPLLSFKEFPFSVPSLGLIQAMTWRVSGLSHDQLHRWISTYISLHHSRVHDAGLLINTPALRCQYLYLFPRRRERDRQRIAGVLMTKVKVL</sequence>
<accession>A0A9Q1BAG3</accession>
<dbReference type="Proteomes" id="UP001152320">
    <property type="component" value="Chromosome 22"/>
</dbReference>
<evidence type="ECO:0000313" key="1">
    <source>
        <dbReference type="EMBL" id="KAJ8020691.1"/>
    </source>
</evidence>
<evidence type="ECO:0000313" key="2">
    <source>
        <dbReference type="Proteomes" id="UP001152320"/>
    </source>
</evidence>
<organism evidence="1 2">
    <name type="scientific">Holothuria leucospilota</name>
    <name type="common">Black long sea cucumber</name>
    <name type="synonym">Mertensiothuria leucospilota</name>
    <dbReference type="NCBI Taxonomy" id="206669"/>
    <lineage>
        <taxon>Eukaryota</taxon>
        <taxon>Metazoa</taxon>
        <taxon>Echinodermata</taxon>
        <taxon>Eleutherozoa</taxon>
        <taxon>Echinozoa</taxon>
        <taxon>Holothuroidea</taxon>
        <taxon>Aspidochirotacea</taxon>
        <taxon>Aspidochirotida</taxon>
        <taxon>Holothuriidae</taxon>
        <taxon>Holothuria</taxon>
    </lineage>
</organism>
<dbReference type="AlphaFoldDB" id="A0A9Q1BAG3"/>